<comment type="caution">
    <text evidence="1">The sequence shown here is derived from an EMBL/GenBank/DDBJ whole genome shotgun (WGS) entry which is preliminary data.</text>
</comment>
<protein>
    <submittedName>
        <fullName evidence="1">Uncharacterized protein</fullName>
    </submittedName>
</protein>
<dbReference type="Proteomes" id="UP000299102">
    <property type="component" value="Unassembled WGS sequence"/>
</dbReference>
<gene>
    <name evidence="1" type="ORF">EVAR_33511_1</name>
</gene>
<proteinExistence type="predicted"/>
<accession>A0A4C1VJK6</accession>
<sequence>MVRNKESKTVFQVFEISKIPISLQPTSLRSRQLELHPPRTSTLQIRNARRVEDFTERSDSDTYGDERFTVTLMEAIVVDRVGATDPEEPFTIDEVAGARINSK</sequence>
<reference evidence="1 2" key="1">
    <citation type="journal article" date="2019" name="Commun. Biol.">
        <title>The bagworm genome reveals a unique fibroin gene that provides high tensile strength.</title>
        <authorList>
            <person name="Kono N."/>
            <person name="Nakamura H."/>
            <person name="Ohtoshi R."/>
            <person name="Tomita M."/>
            <person name="Numata K."/>
            <person name="Arakawa K."/>
        </authorList>
    </citation>
    <scope>NUCLEOTIDE SEQUENCE [LARGE SCALE GENOMIC DNA]</scope>
</reference>
<name>A0A4C1VJK6_EUMVA</name>
<evidence type="ECO:0000313" key="2">
    <source>
        <dbReference type="Proteomes" id="UP000299102"/>
    </source>
</evidence>
<dbReference type="AlphaFoldDB" id="A0A4C1VJK6"/>
<dbReference type="EMBL" id="BGZK01000354">
    <property type="protein sequence ID" value="GBP38763.1"/>
    <property type="molecule type" value="Genomic_DNA"/>
</dbReference>
<evidence type="ECO:0000313" key="1">
    <source>
        <dbReference type="EMBL" id="GBP38763.1"/>
    </source>
</evidence>
<keyword evidence="2" id="KW-1185">Reference proteome</keyword>
<organism evidence="1 2">
    <name type="scientific">Eumeta variegata</name>
    <name type="common">Bagworm moth</name>
    <name type="synonym">Eumeta japonica</name>
    <dbReference type="NCBI Taxonomy" id="151549"/>
    <lineage>
        <taxon>Eukaryota</taxon>
        <taxon>Metazoa</taxon>
        <taxon>Ecdysozoa</taxon>
        <taxon>Arthropoda</taxon>
        <taxon>Hexapoda</taxon>
        <taxon>Insecta</taxon>
        <taxon>Pterygota</taxon>
        <taxon>Neoptera</taxon>
        <taxon>Endopterygota</taxon>
        <taxon>Lepidoptera</taxon>
        <taxon>Glossata</taxon>
        <taxon>Ditrysia</taxon>
        <taxon>Tineoidea</taxon>
        <taxon>Psychidae</taxon>
        <taxon>Oiketicinae</taxon>
        <taxon>Eumeta</taxon>
    </lineage>
</organism>